<dbReference type="RefSeq" id="WP_151917260.1">
    <property type="nucleotide sequence ID" value="NZ_RQSP01000031.1"/>
</dbReference>
<feature type="compositionally biased region" description="Polar residues" evidence="1">
    <location>
        <begin position="1"/>
        <end position="19"/>
    </location>
</feature>
<gene>
    <name evidence="3" type="ORF">EHS19_08130</name>
</gene>
<feature type="compositionally biased region" description="Basic and acidic residues" evidence="1">
    <location>
        <begin position="21"/>
        <end position="35"/>
    </location>
</feature>
<accession>A0A5N5RGJ4</accession>
<name>A0A5N5RGJ4_9BIFI</name>
<reference evidence="3 4" key="1">
    <citation type="journal article" date="2019" name="Int. J. Syst. Evol. Microbiol.">
        <title>Bifidobacterium jacchi sp. nov., isolated from the faeces of a baby common marmoset (Callithrix jacchus).</title>
        <authorList>
            <person name="Modesto M."/>
            <person name="Watanabe K."/>
            <person name="Arita M."/>
            <person name="Satti M."/>
            <person name="Oki K."/>
            <person name="Sciavilla P."/>
            <person name="Patavino C."/>
            <person name="Camma C."/>
            <person name="Michelini S."/>
            <person name="Sgorbati B."/>
            <person name="Mattarelli P."/>
        </authorList>
    </citation>
    <scope>NUCLEOTIDE SEQUENCE [LARGE SCALE GENOMIC DNA]</scope>
    <source>
        <strain evidence="3 4">MRM 9.3</strain>
    </source>
</reference>
<keyword evidence="4" id="KW-1185">Reference proteome</keyword>
<dbReference type="Proteomes" id="UP000326336">
    <property type="component" value="Unassembled WGS sequence"/>
</dbReference>
<comment type="caution">
    <text evidence="3">The sequence shown here is derived from an EMBL/GenBank/DDBJ whole genome shotgun (WGS) entry which is preliminary data.</text>
</comment>
<dbReference type="Pfam" id="PF13349">
    <property type="entry name" value="DUF4097"/>
    <property type="match status" value="1"/>
</dbReference>
<organism evidence="3 4">
    <name type="scientific">Bifidobacterium jacchi</name>
    <dbReference type="NCBI Taxonomy" id="2490545"/>
    <lineage>
        <taxon>Bacteria</taxon>
        <taxon>Bacillati</taxon>
        <taxon>Actinomycetota</taxon>
        <taxon>Actinomycetes</taxon>
        <taxon>Bifidobacteriales</taxon>
        <taxon>Bifidobacteriaceae</taxon>
        <taxon>Bifidobacterium</taxon>
    </lineage>
</organism>
<feature type="region of interest" description="Disordered" evidence="1">
    <location>
        <begin position="1"/>
        <end position="35"/>
    </location>
</feature>
<dbReference type="OrthoDB" id="3232569at2"/>
<evidence type="ECO:0000259" key="2">
    <source>
        <dbReference type="Pfam" id="PF13349"/>
    </source>
</evidence>
<evidence type="ECO:0000256" key="1">
    <source>
        <dbReference type="SAM" id="MobiDB-lite"/>
    </source>
</evidence>
<dbReference type="AlphaFoldDB" id="A0A5N5RGJ4"/>
<feature type="domain" description="DUF4097" evidence="2">
    <location>
        <begin position="178"/>
        <end position="267"/>
    </location>
</feature>
<protein>
    <recommendedName>
        <fullName evidence="2">DUF4097 domain-containing protein</fullName>
    </recommendedName>
</protein>
<evidence type="ECO:0000313" key="4">
    <source>
        <dbReference type="Proteomes" id="UP000326336"/>
    </source>
</evidence>
<dbReference type="EMBL" id="RQSP01000031">
    <property type="protein sequence ID" value="KAB5606030.1"/>
    <property type="molecule type" value="Genomic_DNA"/>
</dbReference>
<sequence>MMSNETQSNGSGEPSQGNDNDAVREGRADNGVERWEVREGESKTFDFDDVRKLRVAIAKGRIDVIGSDEPGCRLEVSNVRELPVEVVCDGDKLIVRDFDERQPISIRASGPTGVFKVLNWLFGRSGNNAAGRSGRSSSWVGRGVSSRVNADVSLLVPRDVAARIVSVEGDALIGGLTNGATLNTVSGTLLADGVSGSLRMHTVSGKIEARNHHGSVDADSVSGDVIVSGDCTTITIDAVSGSLYADMIGSPQSIQVHSVSGSAFVRLDPRAHLRCHAEALSGRAEISGRRFGIRHGLDYEDGPRQEPPTTVRFSAVRGKLRIARRADATDGTAAAANAADADNAGVAGRA</sequence>
<proteinExistence type="predicted"/>
<dbReference type="InterPro" id="IPR025164">
    <property type="entry name" value="Toastrack_DUF4097"/>
</dbReference>
<evidence type="ECO:0000313" key="3">
    <source>
        <dbReference type="EMBL" id="KAB5606030.1"/>
    </source>
</evidence>